<name>A0A919PS80_9ACTN</name>
<keyword evidence="3" id="KW-1185">Reference proteome</keyword>
<protein>
    <recommendedName>
        <fullName evidence="1">DUF6292 domain-containing protein</fullName>
    </recommendedName>
</protein>
<feature type="domain" description="DUF6292" evidence="1">
    <location>
        <begin position="69"/>
        <end position="161"/>
    </location>
</feature>
<dbReference type="InterPro" id="IPR046259">
    <property type="entry name" value="DUF6292"/>
</dbReference>
<proteinExistence type="predicted"/>
<comment type="caution">
    <text evidence="2">The sequence shown here is derived from an EMBL/GenBank/DDBJ whole genome shotgun (WGS) entry which is preliminary data.</text>
</comment>
<evidence type="ECO:0000259" key="1">
    <source>
        <dbReference type="Pfam" id="PF19809"/>
    </source>
</evidence>
<evidence type="ECO:0000313" key="2">
    <source>
        <dbReference type="EMBL" id="GIG49252.1"/>
    </source>
</evidence>
<dbReference type="Pfam" id="PF19809">
    <property type="entry name" value="DUF6292"/>
    <property type="match status" value="1"/>
</dbReference>
<dbReference type="RefSeq" id="WP_203850945.1">
    <property type="nucleotide sequence ID" value="NZ_BAAAVW010000008.1"/>
</dbReference>
<sequence>MSTVRRAEAFIVLAGVRDVEGFELDLAARTLVAGWGDGVPQLLEATAGIMALRAAAGEPDPDRYPQLGYLLAVERALGERGVAVLCRELDRSGLDLRGRLVIDLARAVGAHPATPCFAVEWGSDRGWSTVIEPPGTEPGGQRTWHWFDGLLPEPAVVADRAVRHLDGDLTLPGRRTWRYHGPQLLEALATYPVPGTAKGTVPDVPTVCRSDPEWRTAAFRRRLLCYETPPVPAVGDEVHLPGRPGDRRRVVAVLPARPGDVELFRVRLAGHDFQVSWDEVWPFLATG</sequence>
<accession>A0A919PS80</accession>
<organism evidence="2 3">
    <name type="scientific">Dactylosporangium siamense</name>
    <dbReference type="NCBI Taxonomy" id="685454"/>
    <lineage>
        <taxon>Bacteria</taxon>
        <taxon>Bacillati</taxon>
        <taxon>Actinomycetota</taxon>
        <taxon>Actinomycetes</taxon>
        <taxon>Micromonosporales</taxon>
        <taxon>Micromonosporaceae</taxon>
        <taxon>Dactylosporangium</taxon>
    </lineage>
</organism>
<dbReference type="EMBL" id="BONQ01000114">
    <property type="protein sequence ID" value="GIG49252.1"/>
    <property type="molecule type" value="Genomic_DNA"/>
</dbReference>
<gene>
    <name evidence="2" type="ORF">Dsi01nite_072930</name>
</gene>
<reference evidence="2" key="1">
    <citation type="submission" date="2021-01" db="EMBL/GenBank/DDBJ databases">
        <title>Whole genome shotgun sequence of Dactylosporangium siamense NBRC 106093.</title>
        <authorList>
            <person name="Komaki H."/>
            <person name="Tamura T."/>
        </authorList>
    </citation>
    <scope>NUCLEOTIDE SEQUENCE</scope>
    <source>
        <strain evidence="2">NBRC 106093</strain>
    </source>
</reference>
<evidence type="ECO:0000313" key="3">
    <source>
        <dbReference type="Proteomes" id="UP000660611"/>
    </source>
</evidence>
<dbReference type="Proteomes" id="UP000660611">
    <property type="component" value="Unassembled WGS sequence"/>
</dbReference>
<dbReference type="AlphaFoldDB" id="A0A919PS80"/>